<evidence type="ECO:0000313" key="2">
    <source>
        <dbReference type="Proteomes" id="UP000663722"/>
    </source>
</evidence>
<evidence type="ECO:0000313" key="1">
    <source>
        <dbReference type="EMBL" id="QTA88467.1"/>
    </source>
</evidence>
<dbReference type="KEGG" id="dmm:dnm_045140"/>
<dbReference type="EMBL" id="CP061800">
    <property type="protein sequence ID" value="QTA88467.1"/>
    <property type="molecule type" value="Genomic_DNA"/>
</dbReference>
<dbReference type="AlphaFoldDB" id="A0A975GP53"/>
<accession>A0A975GP53</accession>
<sequence>MEAFPRRFSTRFPANFRFAETIKFCIQIIKEKVTNRLQIRKKVKNL</sequence>
<dbReference type="Proteomes" id="UP000663722">
    <property type="component" value="Chromosome"/>
</dbReference>
<organism evidence="1 2">
    <name type="scientific">Desulfonema magnum</name>
    <dbReference type="NCBI Taxonomy" id="45655"/>
    <lineage>
        <taxon>Bacteria</taxon>
        <taxon>Pseudomonadati</taxon>
        <taxon>Thermodesulfobacteriota</taxon>
        <taxon>Desulfobacteria</taxon>
        <taxon>Desulfobacterales</taxon>
        <taxon>Desulfococcaceae</taxon>
        <taxon>Desulfonema</taxon>
    </lineage>
</organism>
<protein>
    <submittedName>
        <fullName evidence="1">Uncharacterized protein</fullName>
    </submittedName>
</protein>
<gene>
    <name evidence="1" type="ORF">dnm_045140</name>
</gene>
<keyword evidence="2" id="KW-1185">Reference proteome</keyword>
<name>A0A975GP53_9BACT</name>
<proteinExistence type="predicted"/>
<reference evidence="1" key="1">
    <citation type="journal article" date="2021" name="Microb. Physiol.">
        <title>Proteogenomic Insights into the Physiology of Marine, Sulfate-Reducing, Filamentous Desulfonema limicola and Desulfonema magnum.</title>
        <authorList>
            <person name="Schnaars V."/>
            <person name="Wohlbrand L."/>
            <person name="Scheve S."/>
            <person name="Hinrichs C."/>
            <person name="Reinhardt R."/>
            <person name="Rabus R."/>
        </authorList>
    </citation>
    <scope>NUCLEOTIDE SEQUENCE</scope>
    <source>
        <strain evidence="1">4be13</strain>
    </source>
</reference>